<evidence type="ECO:0000259" key="12">
    <source>
        <dbReference type="PROSITE" id="PS51462"/>
    </source>
</evidence>
<dbReference type="PANTHER" id="PTHR10885">
    <property type="entry name" value="ISOPENTENYL-DIPHOSPHATE DELTA-ISOMERASE"/>
    <property type="match status" value="1"/>
</dbReference>
<dbReference type="GO" id="GO:0005737">
    <property type="term" value="C:cytoplasm"/>
    <property type="evidence" value="ECO:0007669"/>
    <property type="project" value="UniProtKB-SubCell"/>
</dbReference>
<evidence type="ECO:0000256" key="5">
    <source>
        <dbReference type="ARBA" id="ARBA00022723"/>
    </source>
</evidence>
<comment type="pathway">
    <text evidence="1 10">Isoprenoid biosynthesis; dimethylallyl diphosphate biosynthesis; dimethylallyl diphosphate from isopentenyl diphosphate: step 1/1.</text>
</comment>
<sequence>MLQEEIVLVDRDDNEIGIAEKLETHRRGDLHRAFSVLIWDSAGRLLLQRRQIGKYHSGGLWTNSCCGHPRPGERSGDAALRRLGEEMGFACALAPIGTFLYRAELDDGLVEHELVHLFRGTYDGPIAPNPEECDGFNWLAPDAIRREIAAAPETFTIWFRKYVEAGWPLSPPLEVA</sequence>
<dbReference type="GO" id="GO:0050992">
    <property type="term" value="P:dimethylallyl diphosphate biosynthetic process"/>
    <property type="evidence" value="ECO:0007669"/>
    <property type="project" value="UniProtKB-UniRule"/>
</dbReference>
<dbReference type="CDD" id="cd02885">
    <property type="entry name" value="NUDIX_IPP_Isomerase"/>
    <property type="match status" value="1"/>
</dbReference>
<evidence type="ECO:0000256" key="6">
    <source>
        <dbReference type="ARBA" id="ARBA00022842"/>
    </source>
</evidence>
<dbReference type="InterPro" id="IPR056375">
    <property type="entry name" value="Idi_bact"/>
</dbReference>
<protein>
    <recommendedName>
        <fullName evidence="3 10">Isopentenyl-diphosphate Delta-isomerase</fullName>
        <shortName evidence="10">IPP isomerase</shortName>
        <ecNumber evidence="3 10">5.3.3.2</ecNumber>
    </recommendedName>
    <alternativeName>
        <fullName evidence="10">IPP:DMAPP isomerase</fullName>
    </alternativeName>
    <alternativeName>
        <fullName evidence="10">Isopentenyl pyrophosphate isomerase</fullName>
    </alternativeName>
</protein>
<dbReference type="GO" id="GO:0046872">
    <property type="term" value="F:metal ion binding"/>
    <property type="evidence" value="ECO:0007669"/>
    <property type="project" value="UniProtKB-KW"/>
</dbReference>
<feature type="domain" description="Nudix hydrolase" evidence="12">
    <location>
        <begin position="29"/>
        <end position="161"/>
    </location>
</feature>
<proteinExistence type="inferred from homology"/>
<dbReference type="InterPro" id="IPR015797">
    <property type="entry name" value="NUDIX_hydrolase-like_dom_sf"/>
</dbReference>
<comment type="cofactor">
    <cofactor evidence="10">
        <name>Mg(2+)</name>
        <dbReference type="ChEBI" id="CHEBI:18420"/>
    </cofactor>
    <text evidence="10">Binds 1 Mg(2+) ion per subunit. The magnesium ion binds only when substrate is bound.</text>
</comment>
<keyword evidence="14" id="KW-1185">Reference proteome</keyword>
<dbReference type="GO" id="GO:0004452">
    <property type="term" value="F:isopentenyl-diphosphate delta-isomerase activity"/>
    <property type="evidence" value="ECO:0007669"/>
    <property type="project" value="UniProtKB-UniRule"/>
</dbReference>
<dbReference type="OrthoDB" id="9809458at2"/>
<dbReference type="PIRSF" id="PIRSF018427">
    <property type="entry name" value="Isopntndiph_ism"/>
    <property type="match status" value="1"/>
</dbReference>
<keyword evidence="8 10" id="KW-0414">Isoprene biosynthesis</keyword>
<dbReference type="NCBIfam" id="TIGR02150">
    <property type="entry name" value="IPP_isom_1"/>
    <property type="match status" value="1"/>
</dbReference>
<evidence type="ECO:0000256" key="1">
    <source>
        <dbReference type="ARBA" id="ARBA00004826"/>
    </source>
</evidence>
<evidence type="ECO:0000256" key="7">
    <source>
        <dbReference type="ARBA" id="ARBA00023211"/>
    </source>
</evidence>
<comment type="catalytic activity">
    <reaction evidence="10">
        <text>isopentenyl diphosphate = dimethylallyl diphosphate</text>
        <dbReference type="Rhea" id="RHEA:23284"/>
        <dbReference type="ChEBI" id="CHEBI:57623"/>
        <dbReference type="ChEBI" id="CHEBI:128769"/>
        <dbReference type="EC" id="5.3.3.2"/>
    </reaction>
</comment>
<dbReference type="GO" id="GO:0009240">
    <property type="term" value="P:isopentenyl diphosphate biosynthetic process"/>
    <property type="evidence" value="ECO:0007669"/>
    <property type="project" value="TreeGrafter"/>
</dbReference>
<dbReference type="KEGG" id="hdn:Hden_0989"/>
<feature type="binding site" evidence="10">
    <location>
        <position position="25"/>
    </location>
    <ligand>
        <name>Mn(2+)</name>
        <dbReference type="ChEBI" id="CHEBI:29035"/>
    </ligand>
</feature>
<feature type="active site" evidence="10 11">
    <location>
        <position position="113"/>
    </location>
</feature>
<keyword evidence="5 10" id="KW-0479">Metal-binding</keyword>
<feature type="active site" evidence="10 11">
    <location>
        <position position="66"/>
    </location>
</feature>
<dbReference type="STRING" id="582899.Hden_0989"/>
<dbReference type="HAMAP" id="MF_00202">
    <property type="entry name" value="Idi"/>
    <property type="match status" value="1"/>
</dbReference>
<comment type="subcellular location">
    <subcellularLocation>
        <location evidence="10">Cytoplasm</location>
    </subcellularLocation>
</comment>
<feature type="binding site" evidence="10">
    <location>
        <position position="68"/>
    </location>
    <ligand>
        <name>Mn(2+)</name>
        <dbReference type="ChEBI" id="CHEBI:29035"/>
    </ligand>
</feature>
<organism evidence="13 14">
    <name type="scientific">Hyphomicrobium denitrificans (strain ATCC 51888 / DSM 1869 / NCIMB 11706 / TK 0415)</name>
    <dbReference type="NCBI Taxonomy" id="582899"/>
    <lineage>
        <taxon>Bacteria</taxon>
        <taxon>Pseudomonadati</taxon>
        <taxon>Pseudomonadota</taxon>
        <taxon>Alphaproteobacteria</taxon>
        <taxon>Hyphomicrobiales</taxon>
        <taxon>Hyphomicrobiaceae</taxon>
        <taxon>Hyphomicrobium</taxon>
    </lineage>
</organism>
<dbReference type="PROSITE" id="PS51462">
    <property type="entry name" value="NUDIX"/>
    <property type="match status" value="1"/>
</dbReference>
<feature type="binding site" evidence="10">
    <location>
        <position position="111"/>
    </location>
    <ligand>
        <name>Mn(2+)</name>
        <dbReference type="ChEBI" id="CHEBI:29035"/>
    </ligand>
</feature>
<reference evidence="14" key="1">
    <citation type="journal article" date="2011" name="J. Bacteriol.">
        <title>Genome sequences of eight morphologically diverse alphaproteobacteria.</title>
        <authorList>
            <consortium name="US DOE Joint Genome Institute"/>
            <person name="Brown P.J."/>
            <person name="Kysela D.T."/>
            <person name="Buechlein A."/>
            <person name="Hemmerich C."/>
            <person name="Brun Y.V."/>
        </authorList>
    </citation>
    <scope>NUCLEOTIDE SEQUENCE [LARGE SCALE GENOMIC DNA]</scope>
    <source>
        <strain evidence="14">ATCC 51888 / DSM 1869 / NCIB 11706 / TK 0415</strain>
    </source>
</reference>
<feature type="binding site" evidence="10">
    <location>
        <position position="31"/>
    </location>
    <ligand>
        <name>Mn(2+)</name>
        <dbReference type="ChEBI" id="CHEBI:29035"/>
    </ligand>
</feature>
<keyword evidence="6 10" id="KW-0460">Magnesium</keyword>
<accession>D8JUY7</accession>
<evidence type="ECO:0000256" key="11">
    <source>
        <dbReference type="PIRSR" id="PIRSR018427-1"/>
    </source>
</evidence>
<dbReference type="SUPFAM" id="SSF55811">
    <property type="entry name" value="Nudix"/>
    <property type="match status" value="1"/>
</dbReference>
<comment type="function">
    <text evidence="10">Catalyzes the 1,3-allylic rearrangement of the homoallylic substrate isopentenyl (IPP) to its highly electrophilic allylic isomer, dimethylallyl diphosphate (DMAPP).</text>
</comment>
<dbReference type="PANTHER" id="PTHR10885:SF0">
    <property type="entry name" value="ISOPENTENYL-DIPHOSPHATE DELTA-ISOMERASE"/>
    <property type="match status" value="1"/>
</dbReference>
<dbReference type="HOGENOM" id="CLU_060552_2_1_5"/>
<name>D8JUY7_HYPDA</name>
<keyword evidence="9 10" id="KW-0413">Isomerase</keyword>
<dbReference type="Proteomes" id="UP000002033">
    <property type="component" value="Chromosome"/>
</dbReference>
<dbReference type="UniPathway" id="UPA00059">
    <property type="reaction ID" value="UER00104"/>
</dbReference>
<evidence type="ECO:0000256" key="3">
    <source>
        <dbReference type="ARBA" id="ARBA00012057"/>
    </source>
</evidence>
<evidence type="ECO:0000256" key="10">
    <source>
        <dbReference type="HAMAP-Rule" id="MF_00202"/>
    </source>
</evidence>
<dbReference type="EMBL" id="CP002083">
    <property type="protein sequence ID" value="ADJ22803.1"/>
    <property type="molecule type" value="Genomic_DNA"/>
</dbReference>
<comment type="similarity">
    <text evidence="2 10">Belongs to the IPP isomerase type 1 family.</text>
</comment>
<dbReference type="Pfam" id="PF00293">
    <property type="entry name" value="NUDIX"/>
    <property type="match status" value="1"/>
</dbReference>
<keyword evidence="4 10" id="KW-0963">Cytoplasm</keyword>
<feature type="binding site" evidence="10">
    <location>
        <position position="86"/>
    </location>
    <ligand>
        <name>Mg(2+)</name>
        <dbReference type="ChEBI" id="CHEBI:18420"/>
    </ligand>
</feature>
<feature type="binding site" evidence="10">
    <location>
        <position position="113"/>
    </location>
    <ligand>
        <name>Mn(2+)</name>
        <dbReference type="ChEBI" id="CHEBI:29035"/>
    </ligand>
</feature>
<evidence type="ECO:0000256" key="2">
    <source>
        <dbReference type="ARBA" id="ARBA00007579"/>
    </source>
</evidence>
<gene>
    <name evidence="10" type="primary">idi</name>
    <name evidence="13" type="ordered locus">Hden_0989</name>
</gene>
<evidence type="ECO:0000256" key="9">
    <source>
        <dbReference type="ARBA" id="ARBA00023235"/>
    </source>
</evidence>
<evidence type="ECO:0000313" key="14">
    <source>
        <dbReference type="Proteomes" id="UP000002033"/>
    </source>
</evidence>
<dbReference type="NCBIfam" id="NF002995">
    <property type="entry name" value="PRK03759.1"/>
    <property type="match status" value="1"/>
</dbReference>
<dbReference type="InterPro" id="IPR000086">
    <property type="entry name" value="NUDIX_hydrolase_dom"/>
</dbReference>
<dbReference type="EC" id="5.3.3.2" evidence="3 10"/>
<dbReference type="InterPro" id="IPR011876">
    <property type="entry name" value="IsopentenylPP_isomerase_typ1"/>
</dbReference>
<dbReference type="Gene3D" id="3.90.79.10">
    <property type="entry name" value="Nucleoside Triphosphate Pyrophosphohydrolase"/>
    <property type="match status" value="1"/>
</dbReference>
<evidence type="ECO:0000313" key="13">
    <source>
        <dbReference type="EMBL" id="ADJ22803.1"/>
    </source>
</evidence>
<dbReference type="eggNOG" id="COG1443">
    <property type="taxonomic scope" value="Bacteria"/>
</dbReference>
<keyword evidence="7 10" id="KW-0464">Manganese</keyword>
<dbReference type="AlphaFoldDB" id="D8JUY7"/>
<evidence type="ECO:0000256" key="8">
    <source>
        <dbReference type="ARBA" id="ARBA00023229"/>
    </source>
</evidence>
<evidence type="ECO:0000256" key="4">
    <source>
        <dbReference type="ARBA" id="ARBA00022490"/>
    </source>
</evidence>
<comment type="cofactor">
    <cofactor evidence="10">
        <name>Mn(2+)</name>
        <dbReference type="ChEBI" id="CHEBI:29035"/>
    </cofactor>
    <text evidence="10">Binds 1 Mn(2+) ion per subunit.</text>
</comment>
<dbReference type="RefSeq" id="WP_013215018.1">
    <property type="nucleotide sequence ID" value="NC_014313.1"/>
</dbReference>